<comment type="subcellular location">
    <subcellularLocation>
        <location evidence="1">Membrane</location>
        <topology evidence="1">Multi-pass membrane protein</topology>
    </subcellularLocation>
</comment>
<proteinExistence type="inferred from homology"/>
<keyword evidence="4 6" id="KW-1133">Transmembrane helix</keyword>
<evidence type="ECO:0000313" key="9">
    <source>
        <dbReference type="Proteomes" id="UP001155182"/>
    </source>
</evidence>
<feature type="transmembrane region" description="Helical" evidence="6">
    <location>
        <begin position="195"/>
        <end position="214"/>
    </location>
</feature>
<feature type="transmembrane region" description="Helical" evidence="6">
    <location>
        <begin position="234"/>
        <end position="254"/>
    </location>
</feature>
<evidence type="ECO:0000256" key="2">
    <source>
        <dbReference type="ARBA" id="ARBA00007362"/>
    </source>
</evidence>
<feature type="transmembrane region" description="Helical" evidence="6">
    <location>
        <begin position="101"/>
        <end position="118"/>
    </location>
</feature>
<comment type="similarity">
    <text evidence="2">Belongs to the EamA transporter family.</text>
</comment>
<comment type="caution">
    <text evidence="8">The sequence shown here is derived from an EMBL/GenBank/DDBJ whole genome shotgun (WGS) entry which is preliminary data.</text>
</comment>
<evidence type="ECO:0000256" key="3">
    <source>
        <dbReference type="ARBA" id="ARBA00022692"/>
    </source>
</evidence>
<protein>
    <submittedName>
        <fullName evidence="8">EamA family transporter</fullName>
    </submittedName>
</protein>
<dbReference type="InterPro" id="IPR000620">
    <property type="entry name" value="EamA_dom"/>
</dbReference>
<evidence type="ECO:0000256" key="4">
    <source>
        <dbReference type="ARBA" id="ARBA00022989"/>
    </source>
</evidence>
<evidence type="ECO:0000313" key="8">
    <source>
        <dbReference type="EMBL" id="MCO4292277.1"/>
    </source>
</evidence>
<dbReference type="GO" id="GO:0016020">
    <property type="term" value="C:membrane"/>
    <property type="evidence" value="ECO:0007669"/>
    <property type="project" value="UniProtKB-SubCell"/>
</dbReference>
<dbReference type="InterPro" id="IPR037185">
    <property type="entry name" value="EmrE-like"/>
</dbReference>
<dbReference type="EMBL" id="JAMWYS010000024">
    <property type="protein sequence ID" value="MCO4292277.1"/>
    <property type="molecule type" value="Genomic_DNA"/>
</dbReference>
<dbReference type="RefSeq" id="WP_252586565.1">
    <property type="nucleotide sequence ID" value="NZ_JAMWYS010000024.1"/>
</dbReference>
<dbReference type="InterPro" id="IPR050638">
    <property type="entry name" value="AA-Vitamin_Transporters"/>
</dbReference>
<dbReference type="PANTHER" id="PTHR32322:SF2">
    <property type="entry name" value="EAMA DOMAIN-CONTAINING PROTEIN"/>
    <property type="match status" value="1"/>
</dbReference>
<sequence>MKTLNNTNEPSKSLVIAAFAAIYLIWGSTYLGISVAIQSIPPMIMGGLRFLIAGVLLLGWCFYNKQRLPSKTAILKSCITGLLLLLWGNGAVIWAEQYLPSSLTAIVVAGAPLWMALLDKREWKRSFTSLPIVAGLLIGFSGVIILVTSGNESTHFSLQDHKQLLGLLVLLSGSIAWVGGSLFTKYSPSDGSTLMKVSIQMLVASLAFFTVAAIRGEYQSYDISQTTTKSWLALTYLVTFGSLIGYLSYVWLLSVRSPSQVGTYAYVNPPVAVLLGWLILSEPISGIQTISLAIILIGVMLVNKGNSKKAKALKNEAPKKEIEVTNDDNEAKLVLAEDKG</sequence>
<feature type="transmembrane region" description="Helical" evidence="6">
    <location>
        <begin position="286"/>
        <end position="303"/>
    </location>
</feature>
<keyword evidence="3 6" id="KW-0812">Transmembrane</keyword>
<evidence type="ECO:0000256" key="1">
    <source>
        <dbReference type="ARBA" id="ARBA00004141"/>
    </source>
</evidence>
<accession>A0A9X2F053</accession>
<feature type="transmembrane region" description="Helical" evidence="6">
    <location>
        <begin position="43"/>
        <end position="62"/>
    </location>
</feature>
<keyword evidence="5 6" id="KW-0472">Membrane</keyword>
<dbReference type="PANTHER" id="PTHR32322">
    <property type="entry name" value="INNER MEMBRANE TRANSPORTER"/>
    <property type="match status" value="1"/>
</dbReference>
<feature type="transmembrane region" description="Helical" evidence="6">
    <location>
        <begin position="130"/>
        <end position="151"/>
    </location>
</feature>
<dbReference type="SUPFAM" id="SSF103481">
    <property type="entry name" value="Multidrug resistance efflux transporter EmrE"/>
    <property type="match status" value="2"/>
</dbReference>
<reference evidence="8" key="1">
    <citation type="submission" date="2022-06" db="EMBL/GenBank/DDBJ databases">
        <title>Solitalea sp. MAHUQ-68 isolated from rhizospheric soil.</title>
        <authorList>
            <person name="Huq M.A."/>
        </authorList>
    </citation>
    <scope>NUCLEOTIDE SEQUENCE</scope>
    <source>
        <strain evidence="8">MAHUQ-68</strain>
    </source>
</reference>
<evidence type="ECO:0000259" key="7">
    <source>
        <dbReference type="Pfam" id="PF00892"/>
    </source>
</evidence>
<dbReference type="Pfam" id="PF00892">
    <property type="entry name" value="EamA"/>
    <property type="match status" value="2"/>
</dbReference>
<dbReference type="AlphaFoldDB" id="A0A9X2F053"/>
<organism evidence="8 9">
    <name type="scientific">Solitalea agri</name>
    <dbReference type="NCBI Taxonomy" id="2953739"/>
    <lineage>
        <taxon>Bacteria</taxon>
        <taxon>Pseudomonadati</taxon>
        <taxon>Bacteroidota</taxon>
        <taxon>Sphingobacteriia</taxon>
        <taxon>Sphingobacteriales</taxon>
        <taxon>Sphingobacteriaceae</taxon>
        <taxon>Solitalea</taxon>
    </lineage>
</organism>
<feature type="transmembrane region" description="Helical" evidence="6">
    <location>
        <begin position="12"/>
        <end position="37"/>
    </location>
</feature>
<feature type="transmembrane region" description="Helical" evidence="6">
    <location>
        <begin position="261"/>
        <end position="280"/>
    </location>
</feature>
<dbReference type="Proteomes" id="UP001155182">
    <property type="component" value="Unassembled WGS sequence"/>
</dbReference>
<keyword evidence="9" id="KW-1185">Reference proteome</keyword>
<evidence type="ECO:0000256" key="5">
    <source>
        <dbReference type="ARBA" id="ARBA00023136"/>
    </source>
</evidence>
<feature type="domain" description="EamA" evidence="7">
    <location>
        <begin position="18"/>
        <end position="147"/>
    </location>
</feature>
<feature type="transmembrane region" description="Helical" evidence="6">
    <location>
        <begin position="74"/>
        <end position="95"/>
    </location>
</feature>
<name>A0A9X2F053_9SPHI</name>
<feature type="transmembrane region" description="Helical" evidence="6">
    <location>
        <begin position="163"/>
        <end position="183"/>
    </location>
</feature>
<evidence type="ECO:0000256" key="6">
    <source>
        <dbReference type="SAM" id="Phobius"/>
    </source>
</evidence>
<gene>
    <name evidence="8" type="ORF">NF867_05310</name>
</gene>
<feature type="domain" description="EamA" evidence="7">
    <location>
        <begin position="165"/>
        <end position="303"/>
    </location>
</feature>